<dbReference type="Pfam" id="PF10487">
    <property type="entry name" value="Nup188_N"/>
    <property type="match status" value="1"/>
</dbReference>
<evidence type="ECO:0000256" key="6">
    <source>
        <dbReference type="ARBA" id="ARBA00023132"/>
    </source>
</evidence>
<dbReference type="Pfam" id="PF21093">
    <property type="entry name" value="Nup188_N-subdom_III"/>
    <property type="match status" value="1"/>
</dbReference>
<evidence type="ECO:0000256" key="4">
    <source>
        <dbReference type="ARBA" id="ARBA00022927"/>
    </source>
</evidence>
<keyword evidence="5" id="KW-0811">Translocation</keyword>
<dbReference type="GO" id="GO:0044611">
    <property type="term" value="C:nuclear pore inner ring"/>
    <property type="evidence" value="ECO:0007669"/>
    <property type="project" value="TreeGrafter"/>
</dbReference>
<evidence type="ECO:0000256" key="8">
    <source>
        <dbReference type="ARBA" id="ARBA00038387"/>
    </source>
</evidence>
<keyword evidence="2" id="KW-0813">Transport</keyword>
<evidence type="ECO:0000256" key="2">
    <source>
        <dbReference type="ARBA" id="ARBA00022448"/>
    </source>
</evidence>
<dbReference type="GO" id="GO:0017056">
    <property type="term" value="F:structural constituent of nuclear pore"/>
    <property type="evidence" value="ECO:0007669"/>
    <property type="project" value="InterPro"/>
</dbReference>
<protein>
    <recommendedName>
        <fullName evidence="9">Nucleoporin NUP188</fullName>
    </recommendedName>
</protein>
<dbReference type="Pfam" id="PF18378">
    <property type="entry name" value="Nup188_C"/>
    <property type="match status" value="1"/>
</dbReference>
<dbReference type="Proteomes" id="UP000002058">
    <property type="component" value="Unassembled WGS sequence"/>
</dbReference>
<feature type="domain" description="Nuclear pore protein Nup188 C-terminal" evidence="11">
    <location>
        <begin position="1206"/>
        <end position="1589"/>
    </location>
</feature>
<dbReference type="GO" id="GO:0006405">
    <property type="term" value="P:RNA export from nucleus"/>
    <property type="evidence" value="ECO:0007669"/>
    <property type="project" value="TreeGrafter"/>
</dbReference>
<evidence type="ECO:0000256" key="1">
    <source>
        <dbReference type="ARBA" id="ARBA00004567"/>
    </source>
</evidence>
<dbReference type="GO" id="GO:0051028">
    <property type="term" value="P:mRNA transport"/>
    <property type="evidence" value="ECO:0007669"/>
    <property type="project" value="UniProtKB-KW"/>
</dbReference>
<evidence type="ECO:0000259" key="12">
    <source>
        <dbReference type="Pfam" id="PF21093"/>
    </source>
</evidence>
<keyword evidence="4" id="KW-0653">Protein transport</keyword>
<dbReference type="InterPro" id="IPR016024">
    <property type="entry name" value="ARM-type_fold"/>
</dbReference>
<comment type="similarity">
    <text evidence="8">Belongs to the Nup188 family.</text>
</comment>
<evidence type="ECO:0000259" key="10">
    <source>
        <dbReference type="Pfam" id="PF10487"/>
    </source>
</evidence>
<dbReference type="GO" id="GO:0006606">
    <property type="term" value="P:protein import into nucleus"/>
    <property type="evidence" value="ECO:0007669"/>
    <property type="project" value="TreeGrafter"/>
</dbReference>
<dbReference type="RefSeq" id="XP_002544134.1">
    <property type="nucleotide sequence ID" value="XM_002544088.1"/>
</dbReference>
<dbReference type="InterPro" id="IPR041634">
    <property type="entry name" value="Nup188_C"/>
</dbReference>
<evidence type="ECO:0000259" key="11">
    <source>
        <dbReference type="Pfam" id="PF18378"/>
    </source>
</evidence>
<evidence type="ECO:0000313" key="14">
    <source>
        <dbReference type="Proteomes" id="UP000002058"/>
    </source>
</evidence>
<dbReference type="PANTHER" id="PTHR31431:SF1">
    <property type="entry name" value="NUCLEOPORIN NUP188"/>
    <property type="match status" value="1"/>
</dbReference>
<evidence type="ECO:0000256" key="9">
    <source>
        <dbReference type="ARBA" id="ARBA00040174"/>
    </source>
</evidence>
<dbReference type="VEuPathDB" id="FungiDB:UREG_03651"/>
<dbReference type="Gene3D" id="1.25.10.70">
    <property type="match status" value="1"/>
</dbReference>
<dbReference type="EMBL" id="CH476616">
    <property type="protein sequence ID" value="EEP78805.1"/>
    <property type="molecule type" value="Genomic_DNA"/>
</dbReference>
<feature type="domain" description="Nucleoporin Nup188 N-terminal" evidence="10">
    <location>
        <begin position="7"/>
        <end position="177"/>
    </location>
</feature>
<evidence type="ECO:0000256" key="5">
    <source>
        <dbReference type="ARBA" id="ARBA00023010"/>
    </source>
</evidence>
<name>C4JLE3_UNCRE</name>
<dbReference type="PANTHER" id="PTHR31431">
    <property type="entry name" value="NUCLEOPORIN NUP188 HOMOLOG"/>
    <property type="match status" value="1"/>
</dbReference>
<dbReference type="KEGG" id="ure:UREG_03651"/>
<keyword evidence="14" id="KW-1185">Reference proteome</keyword>
<dbReference type="eggNOG" id="ENOG502QQFV">
    <property type="taxonomic scope" value="Eukaryota"/>
</dbReference>
<dbReference type="InterPro" id="IPR018864">
    <property type="entry name" value="Nucleoporin_Nup188_N"/>
</dbReference>
<evidence type="ECO:0000256" key="3">
    <source>
        <dbReference type="ARBA" id="ARBA00022816"/>
    </source>
</evidence>
<gene>
    <name evidence="13" type="ORF">UREG_03651</name>
</gene>
<organism evidence="13 14">
    <name type="scientific">Uncinocarpus reesii (strain UAMH 1704)</name>
    <dbReference type="NCBI Taxonomy" id="336963"/>
    <lineage>
        <taxon>Eukaryota</taxon>
        <taxon>Fungi</taxon>
        <taxon>Dikarya</taxon>
        <taxon>Ascomycota</taxon>
        <taxon>Pezizomycotina</taxon>
        <taxon>Eurotiomycetes</taxon>
        <taxon>Eurotiomycetidae</taxon>
        <taxon>Onygenales</taxon>
        <taxon>Onygenaceae</taxon>
        <taxon>Uncinocarpus</taxon>
    </lineage>
</organism>
<dbReference type="HOGENOM" id="CLU_001029_0_0_1"/>
<dbReference type="OMA" id="HSWKFFA"/>
<keyword evidence="6" id="KW-0906">Nuclear pore complex</keyword>
<dbReference type="GeneID" id="8443784"/>
<dbReference type="FunCoup" id="C4JLE3">
    <property type="interactions" value="122"/>
</dbReference>
<sequence length="1593" mass="178696">MPGLSIRNCIEAIQSRLDQIDEGRSWLSPEAEYHRQLSVTEEVIQIVQILFLRLQESENIPSSEMLLSWLRLVAKYDFFSQNRSLSEAESILFNSLQALTSVVTLSFLKLRTAAFLFGTVISQPSISSDVWGDECPSFLSREDVGELNEIFLKAADSEKLSASPAVFAWGMIMYSVREIALTTREERELQQAQHAVDAFNGDTPSMLASRTVEPSIYEEAYERARNPAFDDDFVKFMISVAVDRCRVFDVASNVIRQLDSISGLDDGSLVSQWARVEVLDLIRVSVDFLNYIPELLSAVLQVITEPSLEWDCIADSTTKSGNGAKAIFLHDDTLMNSIFKIAKSRFPYEAINFLKLCRCLLDYNLSTDDGYPFIFQELEFMETYTQIVSPGFQGYQSTREDENANFVSLIEPLEMRELAPKGKEYSEQSNSELMVMNGASILPANTLGQVINESKPAVIMWHHRYNCLYFLGMWLEQATYSRKTEYEPEDDVIAEIVGLLADLVTSAQAVARHQKVESCARRILEMASDGLNHHGDIISVIFDIFERNLQDTSRKFGTDRGLETITACLSFLNALITVIPGRVWPFLTRSSLITGDGNGGTLPAIISAVEVNTGDYSFLLEATRTFRLIVDDAARHIAVRKTAGNVTAKTTHLTEYTAGAPSYVISKLIQSFARVMVDIYNNSASWRYNDICQSLELNVSLTTTFNDILHYTYGIDDTEDLDSKVTAVFANSAKYLLNMLRPASEEGVIFNPVLRLILNAFHTPVLTENPFSRLLQSQLVEAALKLASTLIQAGWVPHSPMSGLERQLFDASPVLIRLYVLHQNHQAEVVKLLELLVAHASMDKEHEPPSLLGHLGAQSSCRFLDILAKFDRPFNNISLNTTIWKFLTTIISKRQQWLAVFLLTGSSPRDALKKKGDRDQQPAMTSNPFLQTALQLISAIGRAPLRRILSALEFISKAQENWPWATPQLKNHPDLFPKMVNYVASLDMRRFSPLEQCMTTKVSSFIADICVVYLHSAKEQRDWAFFKTLIPLISWYSENAVEVNGYNASLHANLKRNFEMKYPGCSLFAIKRTSLNDPEFGSDYFYDIELGTKMFGYEFAWAGSRNQGLLDEVKRANENLSLVQAQMDLLLSFKFLAIEHCADFMPDRGVQKSMTSVVRHCLTANSQSIPNENVFCKLHQIRAEFALGLLQRLVEAQSRGSEVFSLLEAAWDATRFRNPTYEAALANDDTEYYGMLLNVLFLSLQFHVVGKSRVVPQAVSKKPEVSGHLAIVLDIVKVIAAHGFRSLTTYLHEEPEKCSPKDFALITAILQTVLKVKSVDRIYEQIAFHLIDCDTIRYACTLFSWSYQLTVEGDPVYGELSILYLLELSCIPTMAEQIAIDGILVKLSTYRLTDVLRQPQGCGPFDQVPRLFTIWHAGFLPLCLNLLYHVGRAAPEVAAFLNQFEGQLRRASEAFSIGRPTVVTNPFGPSNVRNLLSSGQSAKRLSLGMATEACSLALISLIIEKCREAGPSAGIDSQHIQELKWDCARVKEDIEVLLEKTSVLRSRITPTNEKEVAWLQHQPSDSSSNAESLLEEKIVKELQTALSCIGGGD</sequence>
<comment type="subcellular location">
    <subcellularLocation>
        <location evidence="1">Nucleus</location>
        <location evidence="1">Nuclear pore complex</location>
    </subcellularLocation>
</comment>
<proteinExistence type="inferred from homology"/>
<dbReference type="STRING" id="336963.C4JLE3"/>
<accession>C4JLE3</accession>
<dbReference type="OrthoDB" id="102511at2759"/>
<evidence type="ECO:0000313" key="13">
    <source>
        <dbReference type="EMBL" id="EEP78805.1"/>
    </source>
</evidence>
<dbReference type="InterPro" id="IPR044840">
    <property type="entry name" value="Nup188"/>
</dbReference>
<reference evidence="14" key="1">
    <citation type="journal article" date="2009" name="Genome Res.">
        <title>Comparative genomic analyses of the human fungal pathogens Coccidioides and their relatives.</title>
        <authorList>
            <person name="Sharpton T.J."/>
            <person name="Stajich J.E."/>
            <person name="Rounsley S.D."/>
            <person name="Gardner M.J."/>
            <person name="Wortman J.R."/>
            <person name="Jordar V.S."/>
            <person name="Maiti R."/>
            <person name="Kodira C.D."/>
            <person name="Neafsey D.E."/>
            <person name="Zeng Q."/>
            <person name="Hung C.-Y."/>
            <person name="McMahan C."/>
            <person name="Muszewska A."/>
            <person name="Grynberg M."/>
            <person name="Mandel M.A."/>
            <person name="Kellner E.M."/>
            <person name="Barker B.M."/>
            <person name="Galgiani J.N."/>
            <person name="Orbach M.J."/>
            <person name="Kirkland T.N."/>
            <person name="Cole G.T."/>
            <person name="Henn M.R."/>
            <person name="Birren B.W."/>
            <person name="Taylor J.W."/>
        </authorList>
    </citation>
    <scope>NUCLEOTIDE SEQUENCE [LARGE SCALE GENOMIC DNA]</scope>
    <source>
        <strain evidence="14">UAMH 1704</strain>
    </source>
</reference>
<keyword evidence="7" id="KW-0539">Nucleus</keyword>
<evidence type="ECO:0000256" key="7">
    <source>
        <dbReference type="ARBA" id="ARBA00023242"/>
    </source>
</evidence>
<dbReference type="InterPro" id="IPR048883">
    <property type="entry name" value="Nup188_N-subdom_III"/>
</dbReference>
<feature type="domain" description="Nucleoporin Nup188 N-terminal subdomain III" evidence="12">
    <location>
        <begin position="458"/>
        <end position="905"/>
    </location>
</feature>
<keyword evidence="3" id="KW-0509">mRNA transport</keyword>
<dbReference type="InParanoid" id="C4JLE3"/>
<dbReference type="SUPFAM" id="SSF48371">
    <property type="entry name" value="ARM repeat"/>
    <property type="match status" value="1"/>
</dbReference>